<protein>
    <submittedName>
        <fullName evidence="3">Cytochrome P450 704B1</fullName>
    </submittedName>
</protein>
<sequence length="530" mass="59705">MPRRRCLVGEKKRLAPLTERDSQSEVTEPVAPVDGGHSNAPGSPPPVARITMPPMVAYTSKVILQDDRTQQRLAMLEQKCRAQEVMLAEKDAQLQISEAGEPNSQLRMITLEQQLKAAEVMLAEKDGQIEKLTELVEVAKSSMHELGTEADRESQELQNELQAAKAELEDATCRLEEAEDVKQRLKECENMCEAFRNSPSGTDGVMMEVLTLRAEASRLVEQQEELQRQHTLSGQRLRSDLDALKNVMKDEGLDLSSFKEMDGGIDVEHLRESLQKCEEALEAEKRAKEHSQESLHQCKEVAARLMAERDTTQGQLEELTHLAGAFKKQAEGEISEHRWFRLVTQLTRQGDLEASQSLKESWCHGFRKWQSFADTLAEKINHRPTAVFAQEIATSCSKGDKALQALEEKWLSQGKQLSSFSELAMTKLQQAEESWEAQLREERRLRQLAEARCRQSGDEQDPEATPLDKGKVDDLLMSLEAERKEVARLREKLSEAEQTIGQLVVQSIEAPSAKAKKPGSLRSRTRSSLM</sequence>
<keyword evidence="1" id="KW-0175">Coiled coil</keyword>
<feature type="compositionally biased region" description="Basic and acidic residues" evidence="2">
    <location>
        <begin position="7"/>
        <end position="23"/>
    </location>
</feature>
<evidence type="ECO:0000256" key="2">
    <source>
        <dbReference type="SAM" id="MobiDB-lite"/>
    </source>
</evidence>
<evidence type="ECO:0000256" key="1">
    <source>
        <dbReference type="SAM" id="Coils"/>
    </source>
</evidence>
<name>A0ABP0MPG5_9DINO</name>
<feature type="region of interest" description="Disordered" evidence="2">
    <location>
        <begin position="452"/>
        <end position="473"/>
    </location>
</feature>
<reference evidence="3 4" key="1">
    <citation type="submission" date="2024-02" db="EMBL/GenBank/DDBJ databases">
        <authorList>
            <person name="Chen Y."/>
            <person name="Shah S."/>
            <person name="Dougan E. K."/>
            <person name="Thang M."/>
            <person name="Chan C."/>
        </authorList>
    </citation>
    <scope>NUCLEOTIDE SEQUENCE [LARGE SCALE GENOMIC DNA]</scope>
</reference>
<feature type="region of interest" description="Disordered" evidence="2">
    <location>
        <begin position="505"/>
        <end position="530"/>
    </location>
</feature>
<feature type="coiled-coil region" evidence="1">
    <location>
        <begin position="267"/>
        <end position="322"/>
    </location>
</feature>
<gene>
    <name evidence="3" type="ORF">SCF082_LOCUS29080</name>
</gene>
<feature type="compositionally biased region" description="Basic residues" evidence="2">
    <location>
        <begin position="514"/>
        <end position="530"/>
    </location>
</feature>
<keyword evidence="4" id="KW-1185">Reference proteome</keyword>
<dbReference type="EMBL" id="CAXAMM010023291">
    <property type="protein sequence ID" value="CAK9053382.1"/>
    <property type="molecule type" value="Genomic_DNA"/>
</dbReference>
<evidence type="ECO:0000313" key="4">
    <source>
        <dbReference type="Proteomes" id="UP001642464"/>
    </source>
</evidence>
<accession>A0ABP0MPG5</accession>
<feature type="coiled-coil region" evidence="1">
    <location>
        <begin position="73"/>
        <end position="229"/>
    </location>
</feature>
<feature type="region of interest" description="Disordered" evidence="2">
    <location>
        <begin position="1"/>
        <end position="48"/>
    </location>
</feature>
<comment type="caution">
    <text evidence="3">The sequence shown here is derived from an EMBL/GenBank/DDBJ whole genome shotgun (WGS) entry which is preliminary data.</text>
</comment>
<organism evidence="3 4">
    <name type="scientific">Durusdinium trenchii</name>
    <dbReference type="NCBI Taxonomy" id="1381693"/>
    <lineage>
        <taxon>Eukaryota</taxon>
        <taxon>Sar</taxon>
        <taxon>Alveolata</taxon>
        <taxon>Dinophyceae</taxon>
        <taxon>Suessiales</taxon>
        <taxon>Symbiodiniaceae</taxon>
        <taxon>Durusdinium</taxon>
    </lineage>
</organism>
<evidence type="ECO:0000313" key="3">
    <source>
        <dbReference type="EMBL" id="CAK9053382.1"/>
    </source>
</evidence>
<dbReference type="Proteomes" id="UP001642464">
    <property type="component" value="Unassembled WGS sequence"/>
</dbReference>
<proteinExistence type="predicted"/>